<proteinExistence type="predicted"/>
<name>A0ABR4FHY8_9EURO</name>
<gene>
    <name evidence="10" type="ORF">BJX66DRAFT_350324</name>
</gene>
<comment type="caution">
    <text evidence="10">The sequence shown here is derived from an EMBL/GenBank/DDBJ whole genome shotgun (WGS) entry which is preliminary data.</text>
</comment>
<dbReference type="Pfam" id="PF04082">
    <property type="entry name" value="Fungal_trans"/>
    <property type="match status" value="1"/>
</dbReference>
<evidence type="ECO:0000313" key="10">
    <source>
        <dbReference type="EMBL" id="KAL2782857.1"/>
    </source>
</evidence>
<keyword evidence="7" id="KW-0863">Zinc-finger</keyword>
<keyword evidence="6" id="KW-0539">Nucleus</keyword>
<protein>
    <recommendedName>
        <fullName evidence="12">Early growth response protein</fullName>
    </recommendedName>
</protein>
<dbReference type="PROSITE" id="PS00028">
    <property type="entry name" value="ZINC_FINGER_C2H2_1"/>
    <property type="match status" value="2"/>
</dbReference>
<feature type="domain" description="Zn(2)-C6 fungal-type" evidence="8">
    <location>
        <begin position="69"/>
        <end position="98"/>
    </location>
</feature>
<evidence type="ECO:0000256" key="3">
    <source>
        <dbReference type="ARBA" id="ARBA00023015"/>
    </source>
</evidence>
<dbReference type="PANTHER" id="PTHR47660">
    <property type="entry name" value="TRANSCRIPTION FACTOR WITH C2H2 AND ZN(2)-CYS(6) DNA BINDING DOMAIN (EUROFUNG)-RELATED-RELATED"/>
    <property type="match status" value="1"/>
</dbReference>
<dbReference type="CDD" id="cd12148">
    <property type="entry name" value="fungal_TF_MHR"/>
    <property type="match status" value="1"/>
</dbReference>
<reference evidence="10 11" key="1">
    <citation type="submission" date="2024-07" db="EMBL/GenBank/DDBJ databases">
        <title>Section-level genome sequencing and comparative genomics of Aspergillus sections Usti and Cavernicolus.</title>
        <authorList>
            <consortium name="Lawrence Berkeley National Laboratory"/>
            <person name="Nybo J.L."/>
            <person name="Vesth T.C."/>
            <person name="Theobald S."/>
            <person name="Frisvad J.C."/>
            <person name="Larsen T.O."/>
            <person name="Kjaerboelling I."/>
            <person name="Rothschild-Mancinelli K."/>
            <person name="Lyhne E.K."/>
            <person name="Kogle M.E."/>
            <person name="Barry K."/>
            <person name="Clum A."/>
            <person name="Na H."/>
            <person name="Ledsgaard L."/>
            <person name="Lin J."/>
            <person name="Lipzen A."/>
            <person name="Kuo A."/>
            <person name="Riley R."/>
            <person name="Mondo S."/>
            <person name="Labutti K."/>
            <person name="Haridas S."/>
            <person name="Pangalinan J."/>
            <person name="Salamov A.A."/>
            <person name="Simmons B.A."/>
            <person name="Magnuson J.K."/>
            <person name="Chen J."/>
            <person name="Drula E."/>
            <person name="Henrissat B."/>
            <person name="Wiebenga A."/>
            <person name="Lubbers R.J."/>
            <person name="Gomes A.C."/>
            <person name="Makela M.R."/>
            <person name="Stajich J."/>
            <person name="Grigoriev I.V."/>
            <person name="Mortensen U.H."/>
            <person name="De Vries R.P."/>
            <person name="Baker S.E."/>
            <person name="Andersen M.R."/>
        </authorList>
    </citation>
    <scope>NUCLEOTIDE SEQUENCE [LARGE SCALE GENOMIC DNA]</scope>
    <source>
        <strain evidence="10 11">CBS 209.92</strain>
    </source>
</reference>
<evidence type="ECO:0000256" key="6">
    <source>
        <dbReference type="ARBA" id="ARBA00023242"/>
    </source>
</evidence>
<dbReference type="PROSITE" id="PS00463">
    <property type="entry name" value="ZN2_CY6_FUNGAL_1"/>
    <property type="match status" value="1"/>
</dbReference>
<keyword evidence="3" id="KW-0805">Transcription regulation</keyword>
<dbReference type="InterPro" id="IPR036864">
    <property type="entry name" value="Zn2-C6_fun-type_DNA-bd_sf"/>
</dbReference>
<dbReference type="Proteomes" id="UP001610563">
    <property type="component" value="Unassembled WGS sequence"/>
</dbReference>
<evidence type="ECO:0000256" key="4">
    <source>
        <dbReference type="ARBA" id="ARBA00023125"/>
    </source>
</evidence>
<dbReference type="SMART" id="SM00066">
    <property type="entry name" value="GAL4"/>
    <property type="match status" value="1"/>
</dbReference>
<keyword evidence="5" id="KW-0804">Transcription</keyword>
<dbReference type="Pfam" id="PF00096">
    <property type="entry name" value="zf-C2H2"/>
    <property type="match status" value="2"/>
</dbReference>
<dbReference type="EMBL" id="JBFTWV010000307">
    <property type="protein sequence ID" value="KAL2782857.1"/>
    <property type="molecule type" value="Genomic_DNA"/>
</dbReference>
<dbReference type="InterPro" id="IPR013087">
    <property type="entry name" value="Znf_C2H2_type"/>
</dbReference>
<keyword evidence="4" id="KW-0238">DNA-binding</keyword>
<feature type="domain" description="C2H2-type" evidence="9">
    <location>
        <begin position="31"/>
        <end position="58"/>
    </location>
</feature>
<feature type="domain" description="C2H2-type" evidence="9">
    <location>
        <begin position="3"/>
        <end position="30"/>
    </location>
</feature>
<dbReference type="PROSITE" id="PS50157">
    <property type="entry name" value="ZINC_FINGER_C2H2_2"/>
    <property type="match status" value="2"/>
</dbReference>
<evidence type="ECO:0000256" key="5">
    <source>
        <dbReference type="ARBA" id="ARBA00023163"/>
    </source>
</evidence>
<organism evidence="10 11">
    <name type="scientific">Aspergillus keveii</name>
    <dbReference type="NCBI Taxonomy" id="714993"/>
    <lineage>
        <taxon>Eukaryota</taxon>
        <taxon>Fungi</taxon>
        <taxon>Dikarya</taxon>
        <taxon>Ascomycota</taxon>
        <taxon>Pezizomycotina</taxon>
        <taxon>Eurotiomycetes</taxon>
        <taxon>Eurotiomycetidae</taxon>
        <taxon>Eurotiales</taxon>
        <taxon>Aspergillaceae</taxon>
        <taxon>Aspergillus</taxon>
        <taxon>Aspergillus subgen. Nidulantes</taxon>
    </lineage>
</organism>
<evidence type="ECO:0000313" key="11">
    <source>
        <dbReference type="Proteomes" id="UP001610563"/>
    </source>
</evidence>
<dbReference type="SMART" id="SM00355">
    <property type="entry name" value="ZnF_C2H2"/>
    <property type="match status" value="2"/>
</dbReference>
<keyword evidence="2" id="KW-0862">Zinc</keyword>
<keyword evidence="11" id="KW-1185">Reference proteome</keyword>
<dbReference type="SUPFAM" id="SSF57667">
    <property type="entry name" value="beta-beta-alpha zinc fingers"/>
    <property type="match status" value="1"/>
</dbReference>
<evidence type="ECO:0008006" key="12">
    <source>
        <dbReference type="Google" id="ProtNLM"/>
    </source>
</evidence>
<dbReference type="Pfam" id="PF00172">
    <property type="entry name" value="Zn_clus"/>
    <property type="match status" value="1"/>
</dbReference>
<dbReference type="SUPFAM" id="SSF57701">
    <property type="entry name" value="Zn2/Cys6 DNA-binding domain"/>
    <property type="match status" value="1"/>
</dbReference>
<dbReference type="InterPro" id="IPR036236">
    <property type="entry name" value="Znf_C2H2_sf"/>
</dbReference>
<dbReference type="InterPro" id="IPR001138">
    <property type="entry name" value="Zn2Cys6_DnaBD"/>
</dbReference>
<evidence type="ECO:0000256" key="2">
    <source>
        <dbReference type="ARBA" id="ARBA00022833"/>
    </source>
</evidence>
<accession>A0ABR4FHY8</accession>
<dbReference type="Gene3D" id="3.30.160.60">
    <property type="entry name" value="Classic Zinc Finger"/>
    <property type="match status" value="2"/>
</dbReference>
<dbReference type="InterPro" id="IPR007219">
    <property type="entry name" value="XnlR_reg_dom"/>
</dbReference>
<sequence length="768" mass="86076">MELECHVCHQKFNRREHLDRHLRRHSGIRPFPCPLCSRSFSRRDTLGRHIATHGAGAEGLHVRVRGASACVPCSQAKLKCNGEAPCARCQSKGRTCTYRYSDRTTEATEPELAASDGVQQAFANQNIPEDDTMGQGQMPVNSHQRDPICIPSGEQDMINAPTIGYDFPWMLDYTNIFQDDAPSDQPPLLGLATQFPFSPLGSTPAPADDHSCNPDGLMSARLQEYDLSSTLDTNRASIMDATDEDIIIAENFCHVQVVLERPYQAILECFKHQVDLGSRETSFPSQQAFKSFIQLYYEYFDCQLSFIHPSLLETPDAPWLLVLAVASVGSQYTQLAKKEQYCALLTELLQLSLPLDRGKMRGYDTLVLAQCSLLAIVSFMFTGFKDNVINLQVHRAWLATIARPFLTSSKPKGSLLSQEINHHTSRDHWNLWVRCEMERRLAYCYLVVDSFCFIFMGMPMTVSVKDCQQILPCVDELWRTRNADGWSALLPTLDTQQVHSLRDLFISSESTALAFPASDFAKLCQHLMLFVEERQVLAASQSSLDWRYQMLIPSGSSASSLGNGVLDTRDTFFHLLFILRHVPRDTLYRYSGWYASKEDISSAQSYLRTWFQENPTLSRQCVAHAGALIGKIRRSPSMSCYDPFCLLISVLFLWAYERLKPASPLTGPEQQARGASSGPAIVFKIDQAHEESIRDRWIRGDPDVVIHITGVGLLSSAGAPRRLLQEYLRIIKAGVGWPTLRRGLIGCVSETISGVVPITTSPHSDDGT</sequence>
<dbReference type="PROSITE" id="PS50048">
    <property type="entry name" value="ZN2_CY6_FUNGAL_2"/>
    <property type="match status" value="1"/>
</dbReference>
<evidence type="ECO:0000259" key="8">
    <source>
        <dbReference type="PROSITE" id="PS50048"/>
    </source>
</evidence>
<evidence type="ECO:0000259" key="9">
    <source>
        <dbReference type="PROSITE" id="PS50157"/>
    </source>
</evidence>
<evidence type="ECO:0000256" key="7">
    <source>
        <dbReference type="PROSITE-ProRule" id="PRU00042"/>
    </source>
</evidence>
<dbReference type="CDD" id="cd00067">
    <property type="entry name" value="GAL4"/>
    <property type="match status" value="1"/>
</dbReference>
<keyword evidence="1" id="KW-0479">Metal-binding</keyword>
<evidence type="ECO:0000256" key="1">
    <source>
        <dbReference type="ARBA" id="ARBA00022723"/>
    </source>
</evidence>
<dbReference type="Gene3D" id="4.10.240.10">
    <property type="entry name" value="Zn(2)-C6 fungal-type DNA-binding domain"/>
    <property type="match status" value="1"/>
</dbReference>